<dbReference type="AlphaFoldDB" id="A0A6J4H3Z5"/>
<dbReference type="EMBL" id="CADCTL010000011">
    <property type="protein sequence ID" value="CAA9212679.1"/>
    <property type="molecule type" value="Genomic_DNA"/>
</dbReference>
<name>A0A6J4H3Z5_9PROT</name>
<accession>A0A6J4H3Z5</accession>
<dbReference type="Gene3D" id="3.40.50.150">
    <property type="entry name" value="Vaccinia Virus protein VP39"/>
    <property type="match status" value="1"/>
</dbReference>
<dbReference type="Pfam" id="PF13649">
    <property type="entry name" value="Methyltransf_25"/>
    <property type="match status" value="1"/>
</dbReference>
<gene>
    <name evidence="2" type="ORF">AVDCRST_MAG04-199</name>
</gene>
<proteinExistence type="predicted"/>
<dbReference type="InterPro" id="IPR029063">
    <property type="entry name" value="SAM-dependent_MTases_sf"/>
</dbReference>
<dbReference type="SUPFAM" id="SSF53335">
    <property type="entry name" value="S-adenosyl-L-methionine-dependent methyltransferases"/>
    <property type="match status" value="1"/>
</dbReference>
<evidence type="ECO:0000313" key="2">
    <source>
        <dbReference type="EMBL" id="CAA9212679.1"/>
    </source>
</evidence>
<organism evidence="2">
    <name type="scientific">uncultured Acetobacteraceae bacterium</name>
    <dbReference type="NCBI Taxonomy" id="169975"/>
    <lineage>
        <taxon>Bacteria</taxon>
        <taxon>Pseudomonadati</taxon>
        <taxon>Pseudomonadota</taxon>
        <taxon>Alphaproteobacteria</taxon>
        <taxon>Acetobacterales</taxon>
        <taxon>Acetobacteraceae</taxon>
        <taxon>environmental samples</taxon>
    </lineage>
</organism>
<protein>
    <recommendedName>
        <fullName evidence="1">Methyltransferase domain-containing protein</fullName>
    </recommendedName>
</protein>
<dbReference type="InterPro" id="IPR041698">
    <property type="entry name" value="Methyltransf_25"/>
</dbReference>
<reference evidence="2" key="1">
    <citation type="submission" date="2020-02" db="EMBL/GenBank/DDBJ databases">
        <authorList>
            <person name="Meier V. D."/>
        </authorList>
    </citation>
    <scope>NUCLEOTIDE SEQUENCE</scope>
    <source>
        <strain evidence="2">AVDCRST_MAG04</strain>
    </source>
</reference>
<evidence type="ECO:0000259" key="1">
    <source>
        <dbReference type="Pfam" id="PF13649"/>
    </source>
</evidence>
<feature type="domain" description="Methyltransferase" evidence="1">
    <location>
        <begin position="56"/>
        <end position="155"/>
    </location>
</feature>
<sequence>MGGEGWREDNRANWDERTAVHLGPGSAYDLGPLRAGRGALDAIVRAELGPVAGLRVLHLQCHFGKDTLTLAQQGAAAAVGLDFSAPAIAAARRLAEELGLSDRARFVEADLYDAPRAIPEPGAFDLVFVTWGALPWLPDLAGWARIVAGFLRQGGRLYLAEGHPTAFVFDDAAETPNGKPGWYAPYFEREAVVMDDSTDYADPTARLRHARTHTWMHPLGEVLGALRGAGLALDWLHEHSRLPWRMFRSLVRDADGLFTWPDRPWLPLAFSLAARKLD</sequence>
<dbReference type="CDD" id="cd02440">
    <property type="entry name" value="AdoMet_MTases"/>
    <property type="match status" value="1"/>
</dbReference>